<reference evidence="2" key="1">
    <citation type="submission" date="2021-12" db="EMBL/GenBank/DDBJ databases">
        <authorList>
            <person name="King R."/>
        </authorList>
    </citation>
    <scope>NUCLEOTIDE SEQUENCE</scope>
</reference>
<dbReference type="Pfam" id="PF00027">
    <property type="entry name" value="cNMP_binding"/>
    <property type="match status" value="1"/>
</dbReference>
<sequence length="253" mass="29805">MWSVFFQFSIEYVAEKSFHPKHPRNCSWIYKAQLWNASTTARFIYSFHMAVGLLRKHTNTRFFQHGCYLEIFIMISWIFGKEERILPCVSGQLREDIIMHTGRQLLRELTFMKHLPKKLLLQISFQLKLVIFTAGDIIYKIKDLGECVYFIDKGTVAVYSESGREICHLEDGDFFGEIALVLRYKFRTTSVVAVSNCEVFMLDKDDFNKTIACYPTVYEHIKEVATWRHERTCVLDERHKNEMSHSNDNDNSD</sequence>
<dbReference type="AlphaFoldDB" id="A0A9N9WDQ5"/>
<dbReference type="InterPro" id="IPR000595">
    <property type="entry name" value="cNMP-bd_dom"/>
</dbReference>
<keyword evidence="3" id="KW-1185">Reference proteome</keyword>
<dbReference type="GO" id="GO:0003254">
    <property type="term" value="P:regulation of membrane depolarization"/>
    <property type="evidence" value="ECO:0007669"/>
    <property type="project" value="TreeGrafter"/>
</dbReference>
<organism evidence="2 3">
    <name type="scientific">Diatraea saccharalis</name>
    <name type="common">sugarcane borer</name>
    <dbReference type="NCBI Taxonomy" id="40085"/>
    <lineage>
        <taxon>Eukaryota</taxon>
        <taxon>Metazoa</taxon>
        <taxon>Ecdysozoa</taxon>
        <taxon>Arthropoda</taxon>
        <taxon>Hexapoda</taxon>
        <taxon>Insecta</taxon>
        <taxon>Pterygota</taxon>
        <taxon>Neoptera</taxon>
        <taxon>Endopterygota</taxon>
        <taxon>Lepidoptera</taxon>
        <taxon>Glossata</taxon>
        <taxon>Ditrysia</taxon>
        <taxon>Pyraloidea</taxon>
        <taxon>Crambidae</taxon>
        <taxon>Crambinae</taxon>
        <taxon>Diatraea</taxon>
    </lineage>
</organism>
<feature type="domain" description="Cyclic nucleotide-binding" evidence="1">
    <location>
        <begin position="111"/>
        <end position="211"/>
    </location>
</feature>
<dbReference type="Proteomes" id="UP001153714">
    <property type="component" value="Chromosome 16"/>
</dbReference>
<dbReference type="PANTHER" id="PTHR45689:SF14">
    <property type="entry name" value="CYCLIC NUCLEOTIDE-GATED CATION CHANNEL SUBUNIT A-LIKE PROTEIN"/>
    <property type="match status" value="1"/>
</dbReference>
<dbReference type="InterPro" id="IPR051413">
    <property type="entry name" value="K/Na_HCN_channel"/>
</dbReference>
<evidence type="ECO:0000313" key="3">
    <source>
        <dbReference type="Proteomes" id="UP001153714"/>
    </source>
</evidence>
<dbReference type="SMART" id="SM00100">
    <property type="entry name" value="cNMP"/>
    <property type="match status" value="1"/>
</dbReference>
<protein>
    <recommendedName>
        <fullName evidence="1">Cyclic nucleotide-binding domain-containing protein</fullName>
    </recommendedName>
</protein>
<evidence type="ECO:0000259" key="1">
    <source>
        <dbReference type="PROSITE" id="PS50042"/>
    </source>
</evidence>
<dbReference type="GO" id="GO:0098855">
    <property type="term" value="C:HCN channel complex"/>
    <property type="evidence" value="ECO:0007669"/>
    <property type="project" value="TreeGrafter"/>
</dbReference>
<reference evidence="2" key="2">
    <citation type="submission" date="2022-10" db="EMBL/GenBank/DDBJ databases">
        <authorList>
            <consortium name="ENA_rothamsted_submissions"/>
            <consortium name="culmorum"/>
            <person name="King R."/>
        </authorList>
    </citation>
    <scope>NUCLEOTIDE SEQUENCE</scope>
</reference>
<dbReference type="CDD" id="cd00038">
    <property type="entry name" value="CAP_ED"/>
    <property type="match status" value="1"/>
</dbReference>
<gene>
    <name evidence="2" type="ORF">DIATSA_LOCUS4533</name>
</gene>
<dbReference type="GO" id="GO:0005249">
    <property type="term" value="F:voltage-gated potassium channel activity"/>
    <property type="evidence" value="ECO:0007669"/>
    <property type="project" value="TreeGrafter"/>
</dbReference>
<accession>A0A9N9WDQ5</accession>
<evidence type="ECO:0000313" key="2">
    <source>
        <dbReference type="EMBL" id="CAG9786592.1"/>
    </source>
</evidence>
<dbReference type="EMBL" id="OU893347">
    <property type="protein sequence ID" value="CAG9786592.1"/>
    <property type="molecule type" value="Genomic_DNA"/>
</dbReference>
<proteinExistence type="predicted"/>
<dbReference type="GO" id="GO:0035725">
    <property type="term" value="P:sodium ion transmembrane transport"/>
    <property type="evidence" value="ECO:0007669"/>
    <property type="project" value="TreeGrafter"/>
</dbReference>
<dbReference type="InterPro" id="IPR014710">
    <property type="entry name" value="RmlC-like_jellyroll"/>
</dbReference>
<dbReference type="PROSITE" id="PS50042">
    <property type="entry name" value="CNMP_BINDING_3"/>
    <property type="match status" value="1"/>
</dbReference>
<dbReference type="Gene3D" id="2.60.120.10">
    <property type="entry name" value="Jelly Rolls"/>
    <property type="match status" value="1"/>
</dbReference>
<dbReference type="OrthoDB" id="2021138at2759"/>
<dbReference type="InterPro" id="IPR018490">
    <property type="entry name" value="cNMP-bd_dom_sf"/>
</dbReference>
<name>A0A9N9WDQ5_9NEOP</name>
<dbReference type="SUPFAM" id="SSF51206">
    <property type="entry name" value="cAMP-binding domain-like"/>
    <property type="match status" value="1"/>
</dbReference>
<dbReference type="PANTHER" id="PTHR45689">
    <property type="entry name" value="I[[H]] CHANNEL, ISOFORM E"/>
    <property type="match status" value="1"/>
</dbReference>